<evidence type="ECO:0000256" key="1">
    <source>
        <dbReference type="SAM" id="Phobius"/>
    </source>
</evidence>
<evidence type="ECO:0000313" key="2">
    <source>
        <dbReference type="EMBL" id="WVZ07138.1"/>
    </source>
</evidence>
<accession>A0AAQ3NEC0</accession>
<proteinExistence type="predicted"/>
<sequence>MDKRTHSSCHMQSHQLLNTPTFLALSQYPANSLSFCFAHSSLKPMHLFPPSIASSSSNTASFSTCPFSLHFLPCVPFSFLPLFLHHFLIVSLVIIIVPNFFFTFTRF</sequence>
<keyword evidence="3" id="KW-1185">Reference proteome</keyword>
<dbReference type="EMBL" id="CP144695">
    <property type="protein sequence ID" value="WVZ07138.1"/>
    <property type="molecule type" value="Genomic_DNA"/>
</dbReference>
<protein>
    <submittedName>
        <fullName evidence="2">Uncharacterized protein</fullName>
    </submittedName>
</protein>
<evidence type="ECO:0000313" key="3">
    <source>
        <dbReference type="Proteomes" id="UP001374535"/>
    </source>
</evidence>
<keyword evidence="1" id="KW-1133">Transmembrane helix</keyword>
<keyword evidence="1" id="KW-0812">Transmembrane</keyword>
<name>A0AAQ3NEC0_VIGMU</name>
<feature type="transmembrane region" description="Helical" evidence="1">
    <location>
        <begin position="82"/>
        <end position="102"/>
    </location>
</feature>
<dbReference type="AlphaFoldDB" id="A0AAQ3NEC0"/>
<organism evidence="2 3">
    <name type="scientific">Vigna mungo</name>
    <name type="common">Black gram</name>
    <name type="synonym">Phaseolus mungo</name>
    <dbReference type="NCBI Taxonomy" id="3915"/>
    <lineage>
        <taxon>Eukaryota</taxon>
        <taxon>Viridiplantae</taxon>
        <taxon>Streptophyta</taxon>
        <taxon>Embryophyta</taxon>
        <taxon>Tracheophyta</taxon>
        <taxon>Spermatophyta</taxon>
        <taxon>Magnoliopsida</taxon>
        <taxon>eudicotyledons</taxon>
        <taxon>Gunneridae</taxon>
        <taxon>Pentapetalae</taxon>
        <taxon>rosids</taxon>
        <taxon>fabids</taxon>
        <taxon>Fabales</taxon>
        <taxon>Fabaceae</taxon>
        <taxon>Papilionoideae</taxon>
        <taxon>50 kb inversion clade</taxon>
        <taxon>NPAAA clade</taxon>
        <taxon>indigoferoid/millettioid clade</taxon>
        <taxon>Phaseoleae</taxon>
        <taxon>Vigna</taxon>
    </lineage>
</organism>
<dbReference type="Proteomes" id="UP001374535">
    <property type="component" value="Chromosome 6"/>
</dbReference>
<keyword evidence="1" id="KW-0472">Membrane</keyword>
<gene>
    <name evidence="2" type="ORF">V8G54_020484</name>
</gene>
<reference evidence="2 3" key="1">
    <citation type="journal article" date="2023" name="Life. Sci Alliance">
        <title>Evolutionary insights into 3D genome organization and epigenetic landscape of Vigna mungo.</title>
        <authorList>
            <person name="Junaid A."/>
            <person name="Singh B."/>
            <person name="Bhatia S."/>
        </authorList>
    </citation>
    <scope>NUCLEOTIDE SEQUENCE [LARGE SCALE GENOMIC DNA]</scope>
    <source>
        <strain evidence="2">Urdbean</strain>
    </source>
</reference>